<feature type="region of interest" description="Disordered" evidence="4">
    <location>
        <begin position="1"/>
        <end position="23"/>
    </location>
</feature>
<proteinExistence type="predicted"/>
<dbReference type="OrthoDB" id="538223at2759"/>
<feature type="repeat" description="WD" evidence="3">
    <location>
        <begin position="1339"/>
        <end position="1380"/>
    </location>
</feature>
<dbReference type="SMART" id="SM00320">
    <property type="entry name" value="WD40"/>
    <property type="match status" value="14"/>
</dbReference>
<dbReference type="EMBL" id="MU151130">
    <property type="protein sequence ID" value="KAF9449463.1"/>
    <property type="molecule type" value="Genomic_DNA"/>
</dbReference>
<sequence length="1593" mass="175829">MPLKSDPSDLEGNGNESIHPSTTRRTIQLAGLSVVLSKPTKHVLYIKCSIDGRDFPKMPYVHDSDVHRTPEGPLRWSLDPFLNLQEGSNLTLQLCKRRRVVKDTVLAQVVIPFGDVRSHLDSVTLDHYIEYQVYADPKIWLDLAAGPYSLQTSLNAAVRKSQELMSVLDHLGKAKMFLMTLLEISTAISELDPIAKAVLGCVNVIFEKLNAQDECEKLVADLAENMARTIRYIQDVEQFARLTQLKQTIEEVFPLLEETQNFILLLASRSGMANFLKTSSIQERADSLSKRYNTFQRQFDRGIAIDAGAKTELLLKIHNIAKDDAVLKQLRPRGIETSPLTTECLEGTRQTILSYVDTWINDFAGPNILWIRGFPGVGKSALASSIVSRLRAQHRLGSYFIFDRAKVVLATPNVLWRCVAYDLARQYPSARKCIVERLEEEEVEVNSSNIKTLFRSLIEEPLSESTDIPLGRLPVIIIDALDECGGLQGRQSEDREDLLDTLRRWPRLSRKFKLIVTSREEDDIADTLSSLSTIIDISSGTSVSSQASDDIRTFLVHRFHKIAQGYQDSLPSDWPGPVVIDKLTTRAAGLFIWAKTVTEVVNSGEPQTQLKEIMVHSSEMGDMALLYSCILQTSFRLPGPEVLDAFNVLVGAMVLAKRPLRRVEYIDLLKIEPSMLDFVRKGLRSVMEPGTTLRFTHQSFVDFLLYSDKCPSEFVVDVEKQQYNLIDACLHTMSAKLCFNICDLETSTLRDADVPDIETKIKSGIPTHLSYSCRYWADHLSNVQFSVNLMVMVKQVVYDLFLYWLEVMSLLNELNLVAPILTTVLDWSEVDNDETFTAFINDALRFVSVFGYAIGQSTPHIYVSALPFAPTNSHLAQRFLPKYTRTIKLTTGKPNNWPSILFVSEEHTQAVNSVAFSPDQENFVSGSSDKTICICDADTGDLVSGPFEGHESSVASVAFSPDGLRVVSGSDDLTARVWDAESGDELMCLRGHENVVTCVIYSHDGRRIASASHDATIRLWDADSGEGIGSLFRGHESGVTSIAFSSDDRLIASGAADRTVRIWDADNGECVRGPFVGHASGVNAVTFSPDGLFVASGSEDETILIWDTETGDLVGDALEGHTDAVTSIAYSADGKLLISGSHDETVRVFDPSTGRVLFGPLFGHTNGITSIGLSRDGKKVVSCSRDETVRMWDLDARLEASPTAHLSARGDIHIDNVTGVAFSPCGTKLVSCSDDDTVRVWDTATGKAILGPIIGHSSWVNTVKYSADGMLIASGSDDQTIRIWDAETGEPVSNPLKGHRSGITSLQILPNNERLVSGSHDGSVRIWNVKTAEDLFGPLIHHSSWVTCVAISPDGDRAISSSHDKTIKMWSTETGELIPIHFQDHVSTITCVAFSPSGKLIASGSIDDNETIQVWDAETGELIAGPFLGHTQLIYCIVFSPNERFIASSSGDRTIRIWDVATRQLVLGPLYGHAGAVVSVAFSGDGKRMVSCSEDETIRVWDTSDLTTSTSSSGEHRLQVPFHVQGGHMDACTIQNGWVAGPGGELIFWIPPWNISGLWWPRNTAVIAATQTRLDFTKFEYGVNWQRCQGFQP</sequence>
<feature type="compositionally biased region" description="Polar residues" evidence="4">
    <location>
        <begin position="14"/>
        <end position="23"/>
    </location>
</feature>
<evidence type="ECO:0000256" key="2">
    <source>
        <dbReference type="ARBA" id="ARBA00022737"/>
    </source>
</evidence>
<dbReference type="Pfam" id="PF00400">
    <property type="entry name" value="WD40"/>
    <property type="match status" value="14"/>
</dbReference>
<keyword evidence="7" id="KW-1185">Reference proteome</keyword>
<dbReference type="SUPFAM" id="SSF52540">
    <property type="entry name" value="P-loop containing nucleoside triphosphate hydrolases"/>
    <property type="match status" value="1"/>
</dbReference>
<evidence type="ECO:0000313" key="6">
    <source>
        <dbReference type="EMBL" id="KAF9449463.1"/>
    </source>
</evidence>
<dbReference type="Gene3D" id="3.40.50.300">
    <property type="entry name" value="P-loop containing nucleotide triphosphate hydrolases"/>
    <property type="match status" value="1"/>
</dbReference>
<dbReference type="CDD" id="cd00200">
    <property type="entry name" value="WD40"/>
    <property type="match status" value="2"/>
</dbReference>
<dbReference type="InterPro" id="IPR036322">
    <property type="entry name" value="WD40_repeat_dom_sf"/>
</dbReference>
<reference evidence="6" key="1">
    <citation type="submission" date="2020-11" db="EMBL/GenBank/DDBJ databases">
        <authorList>
            <consortium name="DOE Joint Genome Institute"/>
            <person name="Ahrendt S."/>
            <person name="Riley R."/>
            <person name="Andreopoulos W."/>
            <person name="Labutti K."/>
            <person name="Pangilinan J."/>
            <person name="Ruiz-Duenas F.J."/>
            <person name="Barrasa J.M."/>
            <person name="Sanchez-Garcia M."/>
            <person name="Camarero S."/>
            <person name="Miyauchi S."/>
            <person name="Serrano A."/>
            <person name="Linde D."/>
            <person name="Babiker R."/>
            <person name="Drula E."/>
            <person name="Ayuso-Fernandez I."/>
            <person name="Pacheco R."/>
            <person name="Padilla G."/>
            <person name="Ferreira P."/>
            <person name="Barriuso J."/>
            <person name="Kellner H."/>
            <person name="Castanera R."/>
            <person name="Alfaro M."/>
            <person name="Ramirez L."/>
            <person name="Pisabarro A.G."/>
            <person name="Kuo A."/>
            <person name="Tritt A."/>
            <person name="Lipzen A."/>
            <person name="He G."/>
            <person name="Yan M."/>
            <person name="Ng V."/>
            <person name="Cullen D."/>
            <person name="Martin F."/>
            <person name="Rosso M.-N."/>
            <person name="Henrissat B."/>
            <person name="Hibbett D."/>
            <person name="Martinez A.T."/>
            <person name="Grigoriev I.V."/>
        </authorList>
    </citation>
    <scope>NUCLEOTIDE SEQUENCE</scope>
    <source>
        <strain evidence="6">MF-IS2</strain>
    </source>
</reference>
<dbReference type="Gene3D" id="2.130.10.10">
    <property type="entry name" value="YVTN repeat-like/Quinoprotein amine dehydrogenase"/>
    <property type="match status" value="5"/>
</dbReference>
<feature type="repeat" description="WD" evidence="3">
    <location>
        <begin position="904"/>
        <end position="945"/>
    </location>
</feature>
<dbReference type="SUPFAM" id="SSF50978">
    <property type="entry name" value="WD40 repeat-like"/>
    <property type="match status" value="2"/>
</dbReference>
<feature type="repeat" description="WD" evidence="3">
    <location>
        <begin position="1470"/>
        <end position="1511"/>
    </location>
</feature>
<dbReference type="InterPro" id="IPR059179">
    <property type="entry name" value="MLKL-like_MCAfunc"/>
</dbReference>
<dbReference type="PANTHER" id="PTHR19848">
    <property type="entry name" value="WD40 REPEAT PROTEIN"/>
    <property type="match status" value="1"/>
</dbReference>
<dbReference type="InterPro" id="IPR019775">
    <property type="entry name" value="WD40_repeat_CS"/>
</dbReference>
<dbReference type="InterPro" id="IPR020472">
    <property type="entry name" value="WD40_PAC1"/>
</dbReference>
<feature type="repeat" description="WD" evidence="3">
    <location>
        <begin position="1032"/>
        <end position="1073"/>
    </location>
</feature>
<evidence type="ECO:0000259" key="5">
    <source>
        <dbReference type="Pfam" id="PF24883"/>
    </source>
</evidence>
<feature type="repeat" description="WD" evidence="3">
    <location>
        <begin position="1075"/>
        <end position="1116"/>
    </location>
</feature>
<dbReference type="PROSITE" id="PS00678">
    <property type="entry name" value="WD_REPEATS_1"/>
    <property type="match status" value="9"/>
</dbReference>
<feature type="repeat" description="WD" evidence="3">
    <location>
        <begin position="1382"/>
        <end position="1407"/>
    </location>
</feature>
<dbReference type="PROSITE" id="PS50294">
    <property type="entry name" value="WD_REPEATS_REGION"/>
    <property type="match status" value="13"/>
</dbReference>
<dbReference type="InterPro" id="IPR027417">
    <property type="entry name" value="P-loop_NTPase"/>
</dbReference>
<gene>
    <name evidence="6" type="ORF">P691DRAFT_812557</name>
</gene>
<accession>A0A9P5XDN9</accession>
<comment type="caution">
    <text evidence="6">The sequence shown here is derived from an EMBL/GenBank/DDBJ whole genome shotgun (WGS) entry which is preliminary data.</text>
</comment>
<evidence type="ECO:0000256" key="4">
    <source>
        <dbReference type="SAM" id="MobiDB-lite"/>
    </source>
</evidence>
<feature type="repeat" description="WD" evidence="3">
    <location>
        <begin position="989"/>
        <end position="1030"/>
    </location>
</feature>
<feature type="repeat" description="WD" evidence="3">
    <location>
        <begin position="947"/>
        <end position="988"/>
    </location>
</feature>
<dbReference type="InterPro" id="IPR015943">
    <property type="entry name" value="WD40/YVTN_repeat-like_dom_sf"/>
</dbReference>
<dbReference type="PROSITE" id="PS50082">
    <property type="entry name" value="WD_REPEATS_2"/>
    <property type="match status" value="14"/>
</dbReference>
<dbReference type="PRINTS" id="PR00320">
    <property type="entry name" value="GPROTEINBRPT"/>
</dbReference>
<evidence type="ECO:0000313" key="7">
    <source>
        <dbReference type="Proteomes" id="UP000807342"/>
    </source>
</evidence>
<feature type="repeat" description="WD" evidence="3">
    <location>
        <begin position="1296"/>
        <end position="1337"/>
    </location>
</feature>
<keyword evidence="2" id="KW-0677">Repeat</keyword>
<keyword evidence="1 3" id="KW-0853">WD repeat</keyword>
<dbReference type="InterPro" id="IPR001680">
    <property type="entry name" value="WD40_rpt"/>
</dbReference>
<dbReference type="InterPro" id="IPR056884">
    <property type="entry name" value="NPHP3-like_N"/>
</dbReference>
<feature type="repeat" description="WD" evidence="3">
    <location>
        <begin position="1253"/>
        <end position="1294"/>
    </location>
</feature>
<protein>
    <submittedName>
        <fullName evidence="6">WD40 repeat-like protein</fullName>
    </submittedName>
</protein>
<feature type="repeat" description="WD" evidence="3">
    <location>
        <begin position="1118"/>
        <end position="1159"/>
    </location>
</feature>
<feature type="repeat" description="WD" evidence="3">
    <location>
        <begin position="1210"/>
        <end position="1251"/>
    </location>
</feature>
<dbReference type="Proteomes" id="UP000807342">
    <property type="component" value="Unassembled WGS sequence"/>
</dbReference>
<feature type="repeat" description="WD" evidence="3">
    <location>
        <begin position="1427"/>
        <end position="1468"/>
    </location>
</feature>
<feature type="domain" description="Nephrocystin 3-like N-terminal" evidence="5">
    <location>
        <begin position="350"/>
        <end position="519"/>
    </location>
</feature>
<feature type="repeat" description="WD" evidence="3">
    <location>
        <begin position="1161"/>
        <end position="1195"/>
    </location>
</feature>
<dbReference type="Pfam" id="PF24883">
    <property type="entry name" value="NPHP3_N"/>
    <property type="match status" value="1"/>
</dbReference>
<name>A0A9P5XDN9_9AGAR</name>
<organism evidence="6 7">
    <name type="scientific">Macrolepiota fuliginosa MF-IS2</name>
    <dbReference type="NCBI Taxonomy" id="1400762"/>
    <lineage>
        <taxon>Eukaryota</taxon>
        <taxon>Fungi</taxon>
        <taxon>Dikarya</taxon>
        <taxon>Basidiomycota</taxon>
        <taxon>Agaricomycotina</taxon>
        <taxon>Agaricomycetes</taxon>
        <taxon>Agaricomycetidae</taxon>
        <taxon>Agaricales</taxon>
        <taxon>Agaricineae</taxon>
        <taxon>Agaricaceae</taxon>
        <taxon>Macrolepiota</taxon>
    </lineage>
</organism>
<dbReference type="CDD" id="cd21037">
    <property type="entry name" value="MLKL_NTD"/>
    <property type="match status" value="1"/>
</dbReference>
<dbReference type="PANTHER" id="PTHR19848:SF8">
    <property type="entry name" value="F-BOX AND WD REPEAT DOMAIN CONTAINING 7"/>
    <property type="match status" value="1"/>
</dbReference>
<evidence type="ECO:0000256" key="1">
    <source>
        <dbReference type="ARBA" id="ARBA00022574"/>
    </source>
</evidence>
<evidence type="ECO:0000256" key="3">
    <source>
        <dbReference type="PROSITE-ProRule" id="PRU00221"/>
    </source>
</evidence>